<dbReference type="InterPro" id="IPR002110">
    <property type="entry name" value="Ankyrin_rpt"/>
</dbReference>
<name>A0A7R9ZVC8_9DINO</name>
<sequence>MPYLEDGETWSNDMDMYEEGMAENKPGHKSFSSYKLPSWCKHPLSHPFNGVLVGPKEYMYMAGDGFTNPMGWSVAHIAAKFGDVSILEMATEEELNRPDVQGQTPANYAVQYGTPWCLQWMVEKGVDTTTPDLGGHTPEDTIWRTPRLHNAEMEWIFQALKGELTEKNNIKSQEYRLVKNRAPGLDPMVTERLDKDMKKLRKYWFNMGDYEIPYSIIPEDFLNRPLDLPLAKVVKPEKKKPAVPAALLFPGQGSQYVGMLKDVVDKPAVKAMLEKAAEILGWDPKELALNGPESRISETRYCQPLMFIAGLAAREVLRETKPDAYERPQATAGLSLGEYTAIVAAGVLSFEDGLRLVQIRGEAMQRATELVPQAMCSVAGLDRAKVDRLCEEAKKSDPAPNPECKVANFLFPSGFTCAGTKDSVQTLCNLAMQAKALQARIIKAGGAFHTRLMQPAQDELNKALDDLADKMQPPVCAIYFNVTGKRVAAGADPATFIELMKMQLTNEVMWEPTIKAMIMDGVKDFYEVGPLKQIKAMIKRIDADAFKRTENIPV</sequence>
<dbReference type="AlphaFoldDB" id="A0A7R9ZVC8"/>
<dbReference type="InterPro" id="IPR001227">
    <property type="entry name" value="Ac_transferase_dom_sf"/>
</dbReference>
<dbReference type="InterPro" id="IPR052760">
    <property type="entry name" value="Mitochondrial_malonyltrans"/>
</dbReference>
<proteinExistence type="predicted"/>
<reference evidence="2" key="1">
    <citation type="submission" date="2021-01" db="EMBL/GenBank/DDBJ databases">
        <authorList>
            <person name="Corre E."/>
            <person name="Pelletier E."/>
            <person name="Niang G."/>
            <person name="Scheremetjew M."/>
            <person name="Finn R."/>
            <person name="Kale V."/>
            <person name="Holt S."/>
            <person name="Cochrane G."/>
            <person name="Meng A."/>
            <person name="Brown T."/>
            <person name="Cohen L."/>
        </authorList>
    </citation>
    <scope>NUCLEOTIDE SEQUENCE</scope>
    <source>
        <strain evidence="2">Pbaha01</strain>
    </source>
</reference>
<dbReference type="SUPFAM" id="SSF48403">
    <property type="entry name" value="Ankyrin repeat"/>
    <property type="match status" value="1"/>
</dbReference>
<dbReference type="GO" id="GO:0016740">
    <property type="term" value="F:transferase activity"/>
    <property type="evidence" value="ECO:0007669"/>
    <property type="project" value="InterPro"/>
</dbReference>
<dbReference type="InterPro" id="IPR014043">
    <property type="entry name" value="Acyl_transferase_dom"/>
</dbReference>
<dbReference type="SMART" id="SM00827">
    <property type="entry name" value="PKS_AT"/>
    <property type="match status" value="1"/>
</dbReference>
<dbReference type="InterPro" id="IPR016035">
    <property type="entry name" value="Acyl_Trfase/lysoPLipase"/>
</dbReference>
<dbReference type="Gene3D" id="3.30.70.250">
    <property type="entry name" value="Malonyl-CoA ACP transacylase, ACP-binding"/>
    <property type="match status" value="1"/>
</dbReference>
<dbReference type="PANTHER" id="PTHR47170:SF2">
    <property type="entry name" value="MALONYL-COA:ACP TRANSACYLASE (MAT) DOMAIN-CONTAINING PROTEIN"/>
    <property type="match status" value="1"/>
</dbReference>
<dbReference type="SUPFAM" id="SSF55048">
    <property type="entry name" value="Probable ACP-binding domain of malonyl-CoA ACP transacylase"/>
    <property type="match status" value="1"/>
</dbReference>
<dbReference type="InterPro" id="IPR016036">
    <property type="entry name" value="Malonyl_transacylase_ACP-bd"/>
</dbReference>
<accession>A0A7R9ZVC8</accession>
<dbReference type="Pfam" id="PF12796">
    <property type="entry name" value="Ank_2"/>
    <property type="match status" value="1"/>
</dbReference>
<dbReference type="Gene3D" id="3.40.366.10">
    <property type="entry name" value="Malonyl-Coenzyme A Acyl Carrier Protein, domain 2"/>
    <property type="match status" value="1"/>
</dbReference>
<gene>
    <name evidence="2" type="ORF">PBAH0796_LOCUS678</name>
</gene>
<feature type="domain" description="Malonyl-CoA:ACP transacylase (MAT)" evidence="1">
    <location>
        <begin position="248"/>
        <end position="548"/>
    </location>
</feature>
<evidence type="ECO:0000259" key="1">
    <source>
        <dbReference type="SMART" id="SM00827"/>
    </source>
</evidence>
<dbReference type="InterPro" id="IPR036770">
    <property type="entry name" value="Ankyrin_rpt-contain_sf"/>
</dbReference>
<protein>
    <recommendedName>
        <fullName evidence="1">Malonyl-CoA:ACP transacylase (MAT) domain-containing protein</fullName>
    </recommendedName>
</protein>
<organism evidence="2">
    <name type="scientific">Pyrodinium bahamense</name>
    <dbReference type="NCBI Taxonomy" id="73915"/>
    <lineage>
        <taxon>Eukaryota</taxon>
        <taxon>Sar</taxon>
        <taxon>Alveolata</taxon>
        <taxon>Dinophyceae</taxon>
        <taxon>Gonyaulacales</taxon>
        <taxon>Pyrocystaceae</taxon>
        <taxon>Pyrodinium</taxon>
    </lineage>
</organism>
<dbReference type="EMBL" id="HBEG01001413">
    <property type="protein sequence ID" value="CAD8344940.1"/>
    <property type="molecule type" value="Transcribed_RNA"/>
</dbReference>
<dbReference type="SUPFAM" id="SSF52151">
    <property type="entry name" value="FabD/lysophospholipase-like"/>
    <property type="match status" value="1"/>
</dbReference>
<dbReference type="PANTHER" id="PTHR47170">
    <property type="entry name" value="MALONYL-COA ACP TRANSACYLASE, ACP-BINDING"/>
    <property type="match status" value="1"/>
</dbReference>
<dbReference type="Gene3D" id="1.25.40.20">
    <property type="entry name" value="Ankyrin repeat-containing domain"/>
    <property type="match status" value="1"/>
</dbReference>
<dbReference type="Pfam" id="PF00698">
    <property type="entry name" value="Acyl_transf_1"/>
    <property type="match status" value="1"/>
</dbReference>
<evidence type="ECO:0000313" key="2">
    <source>
        <dbReference type="EMBL" id="CAD8344940.1"/>
    </source>
</evidence>